<feature type="domain" description="HTH luxR-type" evidence="4">
    <location>
        <begin position="154"/>
        <end position="219"/>
    </location>
</feature>
<evidence type="ECO:0000256" key="1">
    <source>
        <dbReference type="ARBA" id="ARBA00022553"/>
    </source>
</evidence>
<dbReference type="InterPro" id="IPR011006">
    <property type="entry name" value="CheY-like_superfamily"/>
</dbReference>
<protein>
    <submittedName>
        <fullName evidence="6">Response regulator transcription factor</fullName>
    </submittedName>
</protein>
<keyword evidence="1 3" id="KW-0597">Phosphoprotein</keyword>
<dbReference type="RefSeq" id="WP_311592781.1">
    <property type="nucleotide sequence ID" value="NZ_JAVRHV010000002.1"/>
</dbReference>
<dbReference type="SMART" id="SM00448">
    <property type="entry name" value="REC"/>
    <property type="match status" value="1"/>
</dbReference>
<evidence type="ECO:0000256" key="3">
    <source>
        <dbReference type="PROSITE-ProRule" id="PRU00169"/>
    </source>
</evidence>
<keyword evidence="2" id="KW-0238">DNA-binding</keyword>
<name>A0ABU2Y3U6_9FLAO</name>
<evidence type="ECO:0000256" key="2">
    <source>
        <dbReference type="ARBA" id="ARBA00023125"/>
    </source>
</evidence>
<dbReference type="SUPFAM" id="SSF52172">
    <property type="entry name" value="CheY-like"/>
    <property type="match status" value="1"/>
</dbReference>
<dbReference type="PROSITE" id="PS50110">
    <property type="entry name" value="RESPONSE_REGULATORY"/>
    <property type="match status" value="1"/>
</dbReference>
<gene>
    <name evidence="6" type="ORF">RM519_06255</name>
</gene>
<dbReference type="PRINTS" id="PR00038">
    <property type="entry name" value="HTHLUXR"/>
</dbReference>
<dbReference type="SMART" id="SM00421">
    <property type="entry name" value="HTH_LUXR"/>
    <property type="match status" value="1"/>
</dbReference>
<proteinExistence type="predicted"/>
<dbReference type="Pfam" id="PF00072">
    <property type="entry name" value="Response_reg"/>
    <property type="match status" value="1"/>
</dbReference>
<comment type="caution">
    <text evidence="6">The sequence shown here is derived from an EMBL/GenBank/DDBJ whole genome shotgun (WGS) entry which is preliminary data.</text>
</comment>
<feature type="domain" description="Response regulatory" evidence="5">
    <location>
        <begin position="8"/>
        <end position="124"/>
    </location>
</feature>
<dbReference type="PANTHER" id="PTHR43214">
    <property type="entry name" value="TWO-COMPONENT RESPONSE REGULATOR"/>
    <property type="match status" value="1"/>
</dbReference>
<sequence>MGKLKKIKVHIADDHMVLIDGIKAVLKTDEEIDVVGSSLNGEDVIEWYKSNKSDVLVLDINMPKVDGIGVLQEFSNQTSRPRIVVLSSYDDIKLVKEVLKIGADGFLAKKCAGEQIVQAIKTVHNGEQYFSEGVQQKIVSLFSGADNESKQAQDGVFVSSITDRELSILKLIAKEFNTKEIGNQLHISVNTVETHRKNLIRKLKVKNAVGLAIYAHKNQLV</sequence>
<dbReference type="PROSITE" id="PS50043">
    <property type="entry name" value="HTH_LUXR_2"/>
    <property type="match status" value="1"/>
</dbReference>
<dbReference type="EMBL" id="JAVRHV010000002">
    <property type="protein sequence ID" value="MDT0552841.1"/>
    <property type="molecule type" value="Genomic_DNA"/>
</dbReference>
<dbReference type="InterPro" id="IPR039420">
    <property type="entry name" value="WalR-like"/>
</dbReference>
<dbReference type="SUPFAM" id="SSF46894">
    <property type="entry name" value="C-terminal effector domain of the bipartite response regulators"/>
    <property type="match status" value="1"/>
</dbReference>
<dbReference type="CDD" id="cd17535">
    <property type="entry name" value="REC_NarL-like"/>
    <property type="match status" value="1"/>
</dbReference>
<dbReference type="CDD" id="cd06170">
    <property type="entry name" value="LuxR_C_like"/>
    <property type="match status" value="1"/>
</dbReference>
<dbReference type="InterPro" id="IPR016032">
    <property type="entry name" value="Sig_transdc_resp-reg_C-effctor"/>
</dbReference>
<dbReference type="InterPro" id="IPR001789">
    <property type="entry name" value="Sig_transdc_resp-reg_receiver"/>
</dbReference>
<dbReference type="InterPro" id="IPR000792">
    <property type="entry name" value="Tscrpt_reg_LuxR_C"/>
</dbReference>
<dbReference type="PANTHER" id="PTHR43214:SF43">
    <property type="entry name" value="TWO-COMPONENT RESPONSE REGULATOR"/>
    <property type="match status" value="1"/>
</dbReference>
<accession>A0ABU2Y3U6</accession>
<evidence type="ECO:0000259" key="4">
    <source>
        <dbReference type="PROSITE" id="PS50043"/>
    </source>
</evidence>
<evidence type="ECO:0000259" key="5">
    <source>
        <dbReference type="PROSITE" id="PS50110"/>
    </source>
</evidence>
<feature type="modified residue" description="4-aspartylphosphate" evidence="3">
    <location>
        <position position="59"/>
    </location>
</feature>
<reference evidence="6 7" key="1">
    <citation type="submission" date="2023-09" db="EMBL/GenBank/DDBJ databases">
        <authorList>
            <person name="Rey-Velasco X."/>
        </authorList>
    </citation>
    <scope>NUCLEOTIDE SEQUENCE [LARGE SCALE GENOMIC DNA]</scope>
    <source>
        <strain evidence="6 7">P050</strain>
    </source>
</reference>
<dbReference type="InterPro" id="IPR058245">
    <property type="entry name" value="NreC/VraR/RcsB-like_REC"/>
</dbReference>
<keyword evidence="7" id="KW-1185">Reference proteome</keyword>
<dbReference type="Pfam" id="PF00196">
    <property type="entry name" value="GerE"/>
    <property type="match status" value="1"/>
</dbReference>
<dbReference type="Proteomes" id="UP001252186">
    <property type="component" value="Unassembled WGS sequence"/>
</dbReference>
<evidence type="ECO:0000313" key="7">
    <source>
        <dbReference type="Proteomes" id="UP001252186"/>
    </source>
</evidence>
<evidence type="ECO:0000313" key="6">
    <source>
        <dbReference type="EMBL" id="MDT0552841.1"/>
    </source>
</evidence>
<dbReference type="Gene3D" id="3.40.50.2300">
    <property type="match status" value="1"/>
</dbReference>
<organism evidence="6 7">
    <name type="scientific">Urechidicola vernalis</name>
    <dbReference type="NCBI Taxonomy" id="3075600"/>
    <lineage>
        <taxon>Bacteria</taxon>
        <taxon>Pseudomonadati</taxon>
        <taxon>Bacteroidota</taxon>
        <taxon>Flavobacteriia</taxon>
        <taxon>Flavobacteriales</taxon>
        <taxon>Flavobacteriaceae</taxon>
        <taxon>Urechidicola</taxon>
    </lineage>
</organism>